<comment type="catalytic activity">
    <reaction evidence="2">
        <text>IMP + diphosphate = hypoxanthine + 5-phospho-alpha-D-ribose 1-diphosphate</text>
        <dbReference type="Rhea" id="RHEA:17973"/>
        <dbReference type="ChEBI" id="CHEBI:17368"/>
        <dbReference type="ChEBI" id="CHEBI:33019"/>
        <dbReference type="ChEBI" id="CHEBI:58017"/>
        <dbReference type="ChEBI" id="CHEBI:58053"/>
        <dbReference type="EC" id="2.4.2.8"/>
    </reaction>
    <physiologicalReaction direction="right-to-left" evidence="2">
        <dbReference type="Rhea" id="RHEA:17975"/>
    </physiologicalReaction>
</comment>
<dbReference type="GO" id="GO:0032264">
    <property type="term" value="P:IMP salvage"/>
    <property type="evidence" value="ECO:0007669"/>
    <property type="project" value="TreeGrafter"/>
</dbReference>
<keyword evidence="4" id="KW-0328">Glycosyltransferase</keyword>
<dbReference type="InterPro" id="IPR029057">
    <property type="entry name" value="PRTase-like"/>
</dbReference>
<dbReference type="RefSeq" id="WP_307264608.1">
    <property type="nucleotide sequence ID" value="NZ_JAUSVL010000001.1"/>
</dbReference>
<evidence type="ECO:0000256" key="2">
    <source>
        <dbReference type="ARBA" id="ARBA00049402"/>
    </source>
</evidence>
<evidence type="ECO:0000256" key="1">
    <source>
        <dbReference type="ARBA" id="ARBA00048811"/>
    </source>
</evidence>
<dbReference type="Pfam" id="PF00156">
    <property type="entry name" value="Pribosyltran"/>
    <property type="match status" value="1"/>
</dbReference>
<dbReference type="CDD" id="cd06223">
    <property type="entry name" value="PRTases_typeI"/>
    <property type="match status" value="1"/>
</dbReference>
<dbReference type="PANTHER" id="PTHR43340:SF1">
    <property type="entry name" value="HYPOXANTHINE PHOSPHORIBOSYLTRANSFERASE"/>
    <property type="match status" value="1"/>
</dbReference>
<dbReference type="EMBL" id="JAUSVL010000001">
    <property type="protein sequence ID" value="MDQ0291592.1"/>
    <property type="molecule type" value="Genomic_DNA"/>
</dbReference>
<evidence type="ECO:0000259" key="3">
    <source>
        <dbReference type="Pfam" id="PF00156"/>
    </source>
</evidence>
<evidence type="ECO:0000313" key="5">
    <source>
        <dbReference type="Proteomes" id="UP001238163"/>
    </source>
</evidence>
<dbReference type="GO" id="GO:0032263">
    <property type="term" value="P:GMP salvage"/>
    <property type="evidence" value="ECO:0007669"/>
    <property type="project" value="TreeGrafter"/>
</dbReference>
<keyword evidence="5" id="KW-1185">Reference proteome</keyword>
<accession>A0AAE3VIY9</accession>
<dbReference type="SUPFAM" id="SSF53271">
    <property type="entry name" value="PRTase-like"/>
    <property type="match status" value="1"/>
</dbReference>
<protein>
    <submittedName>
        <fullName evidence="4">Hypoxanthine phosphoribosyltransferase</fullName>
        <ecNumber evidence="4">2.4.2.8</ecNumber>
    </submittedName>
</protein>
<gene>
    <name evidence="4" type="ORF">J3R75_003699</name>
</gene>
<dbReference type="GO" id="GO:0000287">
    <property type="term" value="F:magnesium ion binding"/>
    <property type="evidence" value="ECO:0007669"/>
    <property type="project" value="TreeGrafter"/>
</dbReference>
<evidence type="ECO:0000313" key="4">
    <source>
        <dbReference type="EMBL" id="MDQ0291592.1"/>
    </source>
</evidence>
<proteinExistence type="predicted"/>
<dbReference type="EC" id="2.4.2.8" evidence="4"/>
<keyword evidence="4" id="KW-0808">Transferase</keyword>
<organism evidence="4 5">
    <name type="scientific">Oligosphaera ethanolica</name>
    <dbReference type="NCBI Taxonomy" id="760260"/>
    <lineage>
        <taxon>Bacteria</taxon>
        <taxon>Pseudomonadati</taxon>
        <taxon>Lentisphaerota</taxon>
        <taxon>Oligosphaeria</taxon>
        <taxon>Oligosphaerales</taxon>
        <taxon>Oligosphaeraceae</taxon>
        <taxon>Oligosphaera</taxon>
    </lineage>
</organism>
<dbReference type="GO" id="GO:0004422">
    <property type="term" value="F:hypoxanthine phosphoribosyltransferase activity"/>
    <property type="evidence" value="ECO:0007669"/>
    <property type="project" value="TreeGrafter"/>
</dbReference>
<name>A0AAE3VIY9_9BACT</name>
<dbReference type="GO" id="GO:0006178">
    <property type="term" value="P:guanine salvage"/>
    <property type="evidence" value="ECO:0007669"/>
    <property type="project" value="TreeGrafter"/>
</dbReference>
<dbReference type="Proteomes" id="UP001238163">
    <property type="component" value="Unassembled WGS sequence"/>
</dbReference>
<dbReference type="AlphaFoldDB" id="A0AAE3VIY9"/>
<dbReference type="InterPro" id="IPR000836">
    <property type="entry name" value="PRTase_dom"/>
</dbReference>
<comment type="caution">
    <text evidence="4">The sequence shown here is derived from an EMBL/GenBank/DDBJ whole genome shotgun (WGS) entry which is preliminary data.</text>
</comment>
<sequence length="203" mass="22259">MSDIGLLERYPCLESVFLDREAIAGRVAALAVAIRRDYDAATRLCLVAILKGACFFASDLARALQAAGMNDVRVDFIRASTYGSGMKGPDDAERAVRIESFTGKVAGEQVLLVDDVLDQGFTLSALKRYFLAEAGAASVRTAVFLEKELVHPSAAVRSLRASFRVDYVGVRAPDRWLVGYGLDVGERFRELPFIAIAREECFR</sequence>
<dbReference type="InterPro" id="IPR050408">
    <property type="entry name" value="HGPRT"/>
</dbReference>
<dbReference type="GO" id="GO:0005829">
    <property type="term" value="C:cytosol"/>
    <property type="evidence" value="ECO:0007669"/>
    <property type="project" value="TreeGrafter"/>
</dbReference>
<reference evidence="4" key="1">
    <citation type="submission" date="2023-07" db="EMBL/GenBank/DDBJ databases">
        <title>Genomic Encyclopedia of Type Strains, Phase IV (KMG-IV): sequencing the most valuable type-strain genomes for metagenomic binning, comparative biology and taxonomic classification.</title>
        <authorList>
            <person name="Goeker M."/>
        </authorList>
    </citation>
    <scope>NUCLEOTIDE SEQUENCE</scope>
    <source>
        <strain evidence="4">DSM 24202</strain>
    </source>
</reference>
<dbReference type="GO" id="GO:0046100">
    <property type="term" value="P:hypoxanthine metabolic process"/>
    <property type="evidence" value="ECO:0007669"/>
    <property type="project" value="TreeGrafter"/>
</dbReference>
<dbReference type="Gene3D" id="3.40.50.2020">
    <property type="match status" value="1"/>
</dbReference>
<comment type="catalytic activity">
    <reaction evidence="1">
        <text>GMP + diphosphate = guanine + 5-phospho-alpha-D-ribose 1-diphosphate</text>
        <dbReference type="Rhea" id="RHEA:25424"/>
        <dbReference type="ChEBI" id="CHEBI:16235"/>
        <dbReference type="ChEBI" id="CHEBI:33019"/>
        <dbReference type="ChEBI" id="CHEBI:58017"/>
        <dbReference type="ChEBI" id="CHEBI:58115"/>
        <dbReference type="EC" id="2.4.2.8"/>
    </reaction>
    <physiologicalReaction direction="right-to-left" evidence="1">
        <dbReference type="Rhea" id="RHEA:25426"/>
    </physiologicalReaction>
</comment>
<feature type="domain" description="Phosphoribosyltransferase" evidence="3">
    <location>
        <begin position="18"/>
        <end position="147"/>
    </location>
</feature>
<dbReference type="PANTHER" id="PTHR43340">
    <property type="entry name" value="HYPOXANTHINE-GUANINE PHOSPHORIBOSYLTRANSFERASE"/>
    <property type="match status" value="1"/>
</dbReference>